<dbReference type="PANTHER" id="PTHR40280:SF1">
    <property type="entry name" value="VOC DOMAIN-CONTAINING PROTEIN"/>
    <property type="match status" value="1"/>
</dbReference>
<gene>
    <name evidence="1" type="ORF">OL599_06865</name>
</gene>
<organism evidence="1 2">
    <name type="scientific">Limobrevibacterium gyesilva</name>
    <dbReference type="NCBI Taxonomy" id="2991712"/>
    <lineage>
        <taxon>Bacteria</taxon>
        <taxon>Pseudomonadati</taxon>
        <taxon>Pseudomonadota</taxon>
        <taxon>Alphaproteobacteria</taxon>
        <taxon>Acetobacterales</taxon>
        <taxon>Acetobacteraceae</taxon>
        <taxon>Limobrevibacterium</taxon>
    </lineage>
</organism>
<evidence type="ECO:0008006" key="3">
    <source>
        <dbReference type="Google" id="ProtNLM"/>
    </source>
</evidence>
<proteinExistence type="predicted"/>
<reference evidence="1" key="1">
    <citation type="submission" date="2022-09" db="EMBL/GenBank/DDBJ databases">
        <title>Rhodovastum sp. nov. RN2-1 isolated from soil in Seongnam, South Korea.</title>
        <authorList>
            <person name="Le N.T."/>
        </authorList>
    </citation>
    <scope>NUCLEOTIDE SEQUENCE</scope>
    <source>
        <strain evidence="1">RN2-1</strain>
    </source>
</reference>
<dbReference type="AlphaFoldDB" id="A0AA41YLS8"/>
<evidence type="ECO:0000313" key="1">
    <source>
        <dbReference type="EMBL" id="MCW3474298.1"/>
    </source>
</evidence>
<dbReference type="SUPFAM" id="SSF54593">
    <property type="entry name" value="Glyoxalase/Bleomycin resistance protein/Dihydroxybiphenyl dioxygenase"/>
    <property type="match status" value="1"/>
</dbReference>
<dbReference type="EMBL" id="JAPDNT010000003">
    <property type="protein sequence ID" value="MCW3474298.1"/>
    <property type="molecule type" value="Genomic_DNA"/>
</dbReference>
<protein>
    <recommendedName>
        <fullName evidence="3">VOC domain-containing protein</fullName>
    </recommendedName>
</protein>
<reference evidence="1" key="2">
    <citation type="submission" date="2022-10" db="EMBL/GenBank/DDBJ databases">
        <authorList>
            <person name="Trinh H.N."/>
        </authorList>
    </citation>
    <scope>NUCLEOTIDE SEQUENCE</scope>
    <source>
        <strain evidence="1">RN2-1</strain>
    </source>
</reference>
<dbReference type="Proteomes" id="UP001165679">
    <property type="component" value="Unassembled WGS sequence"/>
</dbReference>
<name>A0AA41YLS8_9PROT</name>
<dbReference type="RefSeq" id="WP_264712924.1">
    <property type="nucleotide sequence ID" value="NZ_JAPDNT010000003.1"/>
</dbReference>
<evidence type="ECO:0000313" key="2">
    <source>
        <dbReference type="Proteomes" id="UP001165679"/>
    </source>
</evidence>
<dbReference type="InterPro" id="IPR029068">
    <property type="entry name" value="Glyas_Bleomycin-R_OHBP_Dase"/>
</dbReference>
<accession>A0AA41YLS8</accession>
<comment type="caution">
    <text evidence="1">The sequence shown here is derived from an EMBL/GenBank/DDBJ whole genome shotgun (WGS) entry which is preliminary data.</text>
</comment>
<sequence length="298" mass="32996">MNDVQPARPVYDRTAEDIGNIVELGHVNVRVPDQRLATLFYVMGLGLTRDPYLVVGVDNMWINVGTCQFHLPLGEPQVLRGTTGLVVPDLAALAQRLEVVRPRLAGTKFSYTAQRDVIEVACPWGNRIRCHAPDAARFGRMVQGMPYVEIDTAPGTSEAIARFYTQVLGSPATAGADAQGAFARVPVGLGESLLFRETGRALPPFDGHHIQIALADFSGPHRRLQERGLITEESNQHQYRFENIVDIDTGATLATIEHEVRSMRHPMYARVLVNRNPEQTNNRYAPGHEALVWSMPAE</sequence>
<keyword evidence="2" id="KW-1185">Reference proteome</keyword>
<dbReference type="PANTHER" id="PTHR40280">
    <property type="entry name" value="BLR6907 PROTEIN"/>
    <property type="match status" value="1"/>
</dbReference>